<evidence type="ECO:0000259" key="8">
    <source>
        <dbReference type="PROSITE" id="PS50928"/>
    </source>
</evidence>
<keyword evidence="10" id="KW-1185">Reference proteome</keyword>
<dbReference type="Pfam" id="PF00528">
    <property type="entry name" value="BPD_transp_1"/>
    <property type="match status" value="1"/>
</dbReference>
<protein>
    <submittedName>
        <fullName evidence="9">ABC transporter permease</fullName>
    </submittedName>
</protein>
<dbReference type="GO" id="GO:0005886">
    <property type="term" value="C:plasma membrane"/>
    <property type="evidence" value="ECO:0007669"/>
    <property type="project" value="UniProtKB-SubCell"/>
</dbReference>
<keyword evidence="4 7" id="KW-0812">Transmembrane</keyword>
<gene>
    <name evidence="9" type="ORF">EJ104_07005</name>
</gene>
<evidence type="ECO:0000256" key="7">
    <source>
        <dbReference type="RuleBase" id="RU363032"/>
    </source>
</evidence>
<dbReference type="InterPro" id="IPR035906">
    <property type="entry name" value="MetI-like_sf"/>
</dbReference>
<dbReference type="PANTHER" id="PTHR43386:SF1">
    <property type="entry name" value="D,D-DIPEPTIDE TRANSPORT SYSTEM PERMEASE PROTEIN DDPC-RELATED"/>
    <property type="match status" value="1"/>
</dbReference>
<evidence type="ECO:0000256" key="6">
    <source>
        <dbReference type="ARBA" id="ARBA00023136"/>
    </source>
</evidence>
<evidence type="ECO:0000256" key="1">
    <source>
        <dbReference type="ARBA" id="ARBA00004651"/>
    </source>
</evidence>
<dbReference type="AlphaFoldDB" id="A0A3S0IMB7"/>
<keyword evidence="2 7" id="KW-0813">Transport</keyword>
<dbReference type="Pfam" id="PF12911">
    <property type="entry name" value="OppC_N"/>
    <property type="match status" value="1"/>
</dbReference>
<dbReference type="EMBL" id="RXPE01000011">
    <property type="protein sequence ID" value="RTR27294.1"/>
    <property type="molecule type" value="Genomic_DNA"/>
</dbReference>
<dbReference type="Gene3D" id="1.10.3720.10">
    <property type="entry name" value="MetI-like"/>
    <property type="match status" value="1"/>
</dbReference>
<dbReference type="RefSeq" id="WP_126352039.1">
    <property type="nucleotide sequence ID" value="NZ_CP086380.1"/>
</dbReference>
<feature type="transmembrane region" description="Helical" evidence="7">
    <location>
        <begin position="170"/>
        <end position="189"/>
    </location>
</feature>
<keyword evidence="6 7" id="KW-0472">Membrane</keyword>
<dbReference type="PROSITE" id="PS50928">
    <property type="entry name" value="ABC_TM1"/>
    <property type="match status" value="1"/>
</dbReference>
<accession>A0A3S0IMB7</accession>
<sequence length="339" mass="37537">MTTATPHDVIVPKKKSRFQEFWQGKPMRKLRRNKLAVVGLIITLLFGLIGLFAPMIAPPKFNCARDLGMTEESQIYNPASPVMWKAMFAPPRTCYQTQRISFAQAPTPPTAEAPFGTVGGYNIFHGMIWGTRLVFKLAFIIVGINVILGIIIGAISGFFGGWVDNVIQRLIDVIFAMPGLIFTIVILTILRANNPGGDPTIPIILAYTLLGWAGYSTYVRADVLKTRRLEFVDAARALGGSDARLIFKHVVPNSLATLLTLAVMDLATVPLGIAALSFLGLGYPTGYTEWGQMINFSRPWLKPEFWYVLMYPAAFIVIFSLAFNLFGDALRDAFDPRTR</sequence>
<comment type="caution">
    <text evidence="9">The sequence shown here is derived from an EMBL/GenBank/DDBJ whole genome shotgun (WGS) entry which is preliminary data.</text>
</comment>
<dbReference type="GO" id="GO:0055085">
    <property type="term" value="P:transmembrane transport"/>
    <property type="evidence" value="ECO:0007669"/>
    <property type="project" value="InterPro"/>
</dbReference>
<dbReference type="CDD" id="cd06261">
    <property type="entry name" value="TM_PBP2"/>
    <property type="match status" value="1"/>
</dbReference>
<comment type="subcellular location">
    <subcellularLocation>
        <location evidence="1 7">Cell membrane</location>
        <topology evidence="1 7">Multi-pass membrane protein</topology>
    </subcellularLocation>
</comment>
<feature type="domain" description="ABC transmembrane type-1" evidence="8">
    <location>
        <begin position="135"/>
        <end position="327"/>
    </location>
</feature>
<feature type="transmembrane region" description="Helical" evidence="7">
    <location>
        <begin position="258"/>
        <end position="285"/>
    </location>
</feature>
<keyword evidence="3" id="KW-1003">Cell membrane</keyword>
<feature type="transmembrane region" description="Helical" evidence="7">
    <location>
        <begin position="201"/>
        <end position="219"/>
    </location>
</feature>
<dbReference type="SUPFAM" id="SSF161098">
    <property type="entry name" value="MetI-like"/>
    <property type="match status" value="1"/>
</dbReference>
<keyword evidence="5 7" id="KW-1133">Transmembrane helix</keyword>
<feature type="transmembrane region" description="Helical" evidence="7">
    <location>
        <begin position="35"/>
        <end position="57"/>
    </location>
</feature>
<proteinExistence type="inferred from homology"/>
<evidence type="ECO:0000313" key="9">
    <source>
        <dbReference type="EMBL" id="RTR27294.1"/>
    </source>
</evidence>
<evidence type="ECO:0000256" key="2">
    <source>
        <dbReference type="ARBA" id="ARBA00022448"/>
    </source>
</evidence>
<reference evidence="9 10" key="1">
    <citation type="submission" date="2018-12" db="EMBL/GenBank/DDBJ databases">
        <title>Deinococcus radiophilus ATCC 27603 genome sequencing and assembly.</title>
        <authorList>
            <person name="Maclea K.S."/>
            <person name="Maynard C.R."/>
        </authorList>
    </citation>
    <scope>NUCLEOTIDE SEQUENCE [LARGE SCALE GENOMIC DNA]</scope>
    <source>
        <strain evidence="9 10">ATCC 27603</strain>
    </source>
</reference>
<dbReference type="InterPro" id="IPR000515">
    <property type="entry name" value="MetI-like"/>
</dbReference>
<dbReference type="OrthoDB" id="9805884at2"/>
<evidence type="ECO:0000313" key="10">
    <source>
        <dbReference type="Proteomes" id="UP000277766"/>
    </source>
</evidence>
<organism evidence="9 10">
    <name type="scientific">Deinococcus radiophilus</name>
    <dbReference type="NCBI Taxonomy" id="32062"/>
    <lineage>
        <taxon>Bacteria</taxon>
        <taxon>Thermotogati</taxon>
        <taxon>Deinococcota</taxon>
        <taxon>Deinococci</taxon>
        <taxon>Deinococcales</taxon>
        <taxon>Deinococcaceae</taxon>
        <taxon>Deinococcus</taxon>
    </lineage>
</organism>
<evidence type="ECO:0000256" key="5">
    <source>
        <dbReference type="ARBA" id="ARBA00022989"/>
    </source>
</evidence>
<dbReference type="InterPro" id="IPR025966">
    <property type="entry name" value="OppC_N"/>
</dbReference>
<name>A0A3S0IMB7_9DEIO</name>
<comment type="similarity">
    <text evidence="7">Belongs to the binding-protein-dependent transport system permease family.</text>
</comment>
<evidence type="ECO:0000256" key="4">
    <source>
        <dbReference type="ARBA" id="ARBA00022692"/>
    </source>
</evidence>
<dbReference type="InterPro" id="IPR050366">
    <property type="entry name" value="BP-dependent_transpt_permease"/>
</dbReference>
<dbReference type="Proteomes" id="UP000277766">
    <property type="component" value="Unassembled WGS sequence"/>
</dbReference>
<feature type="transmembrane region" description="Helical" evidence="7">
    <location>
        <begin position="137"/>
        <end position="163"/>
    </location>
</feature>
<evidence type="ECO:0000256" key="3">
    <source>
        <dbReference type="ARBA" id="ARBA00022475"/>
    </source>
</evidence>
<dbReference type="PANTHER" id="PTHR43386">
    <property type="entry name" value="OLIGOPEPTIDE TRANSPORT SYSTEM PERMEASE PROTEIN APPC"/>
    <property type="match status" value="1"/>
</dbReference>
<feature type="transmembrane region" description="Helical" evidence="7">
    <location>
        <begin position="305"/>
        <end position="327"/>
    </location>
</feature>